<gene>
    <name evidence="2" type="ORF">STAS_10387</name>
</gene>
<dbReference type="AlphaFoldDB" id="A0A5A7PN74"/>
<dbReference type="Proteomes" id="UP000325081">
    <property type="component" value="Unassembled WGS sequence"/>
</dbReference>
<comment type="caution">
    <text evidence="2">The sequence shown here is derived from an EMBL/GenBank/DDBJ whole genome shotgun (WGS) entry which is preliminary data.</text>
</comment>
<evidence type="ECO:0000313" key="2">
    <source>
        <dbReference type="EMBL" id="GER34199.1"/>
    </source>
</evidence>
<reference evidence="3" key="1">
    <citation type="journal article" date="2019" name="Curr. Biol.">
        <title>Genome Sequence of Striga asiatica Provides Insight into the Evolution of Plant Parasitism.</title>
        <authorList>
            <person name="Yoshida S."/>
            <person name="Kim S."/>
            <person name="Wafula E.K."/>
            <person name="Tanskanen J."/>
            <person name="Kim Y.M."/>
            <person name="Honaas L."/>
            <person name="Yang Z."/>
            <person name="Spallek T."/>
            <person name="Conn C.E."/>
            <person name="Ichihashi Y."/>
            <person name="Cheong K."/>
            <person name="Cui S."/>
            <person name="Der J.P."/>
            <person name="Gundlach H."/>
            <person name="Jiao Y."/>
            <person name="Hori C."/>
            <person name="Ishida J.K."/>
            <person name="Kasahara H."/>
            <person name="Kiba T."/>
            <person name="Kim M.S."/>
            <person name="Koo N."/>
            <person name="Laohavisit A."/>
            <person name="Lee Y.H."/>
            <person name="Lumba S."/>
            <person name="McCourt P."/>
            <person name="Mortimer J.C."/>
            <person name="Mutuku J.M."/>
            <person name="Nomura T."/>
            <person name="Sasaki-Sekimoto Y."/>
            <person name="Seto Y."/>
            <person name="Wang Y."/>
            <person name="Wakatake T."/>
            <person name="Sakakibara H."/>
            <person name="Demura T."/>
            <person name="Yamaguchi S."/>
            <person name="Yoneyama K."/>
            <person name="Manabe R.I."/>
            <person name="Nelson D.C."/>
            <person name="Schulman A.H."/>
            <person name="Timko M.P."/>
            <person name="dePamphilis C.W."/>
            <person name="Choi D."/>
            <person name="Shirasu K."/>
        </authorList>
    </citation>
    <scope>NUCLEOTIDE SEQUENCE [LARGE SCALE GENOMIC DNA]</scope>
    <source>
        <strain evidence="3">cv. UVA1</strain>
    </source>
</reference>
<keyword evidence="2" id="KW-0132">Cell division</keyword>
<dbReference type="GO" id="GO:0051301">
    <property type="term" value="P:cell division"/>
    <property type="evidence" value="ECO:0007669"/>
    <property type="project" value="UniProtKB-KW"/>
</dbReference>
<evidence type="ECO:0000313" key="3">
    <source>
        <dbReference type="Proteomes" id="UP000325081"/>
    </source>
</evidence>
<proteinExistence type="predicted"/>
<sequence>MAPLTRPPISSTRPQGSPAASPPPPTKVQHQRKRPSSSSSGTASKQARFEPSNYKFSSKMDAENSKGHRMSVQNFHYPNTVACVRRFSRVLPTEQIDVCAHLPNGVATDTAASAAATTSTTFYVAFAAHLYIGNADDVGFEAG</sequence>
<organism evidence="2 3">
    <name type="scientific">Striga asiatica</name>
    <name type="common">Asiatic witchweed</name>
    <name type="synonym">Buchnera asiatica</name>
    <dbReference type="NCBI Taxonomy" id="4170"/>
    <lineage>
        <taxon>Eukaryota</taxon>
        <taxon>Viridiplantae</taxon>
        <taxon>Streptophyta</taxon>
        <taxon>Embryophyta</taxon>
        <taxon>Tracheophyta</taxon>
        <taxon>Spermatophyta</taxon>
        <taxon>Magnoliopsida</taxon>
        <taxon>eudicotyledons</taxon>
        <taxon>Gunneridae</taxon>
        <taxon>Pentapetalae</taxon>
        <taxon>asterids</taxon>
        <taxon>lamiids</taxon>
        <taxon>Lamiales</taxon>
        <taxon>Orobanchaceae</taxon>
        <taxon>Buchnereae</taxon>
        <taxon>Striga</taxon>
    </lineage>
</organism>
<accession>A0A5A7PN74</accession>
<feature type="region of interest" description="Disordered" evidence="1">
    <location>
        <begin position="1"/>
        <end position="67"/>
    </location>
</feature>
<keyword evidence="2" id="KW-0131">Cell cycle</keyword>
<dbReference type="EMBL" id="BKCP01004849">
    <property type="protein sequence ID" value="GER34199.1"/>
    <property type="molecule type" value="Genomic_DNA"/>
</dbReference>
<keyword evidence="3" id="KW-1185">Reference proteome</keyword>
<protein>
    <submittedName>
        <fullName evidence="2">Cell division protein SepF</fullName>
    </submittedName>
</protein>
<name>A0A5A7PN74_STRAF</name>
<dbReference type="OrthoDB" id="913512at2759"/>
<evidence type="ECO:0000256" key="1">
    <source>
        <dbReference type="SAM" id="MobiDB-lite"/>
    </source>
</evidence>